<keyword evidence="3" id="KW-1185">Reference proteome</keyword>
<organism evidence="2 3">
    <name type="scientific">Protopolystoma xenopodis</name>
    <dbReference type="NCBI Taxonomy" id="117903"/>
    <lineage>
        <taxon>Eukaryota</taxon>
        <taxon>Metazoa</taxon>
        <taxon>Spiralia</taxon>
        <taxon>Lophotrochozoa</taxon>
        <taxon>Platyhelminthes</taxon>
        <taxon>Monogenea</taxon>
        <taxon>Polyopisthocotylea</taxon>
        <taxon>Polystomatidea</taxon>
        <taxon>Polystomatidae</taxon>
        <taxon>Protopolystoma</taxon>
    </lineage>
</organism>
<dbReference type="Proteomes" id="UP000784294">
    <property type="component" value="Unassembled WGS sequence"/>
</dbReference>
<sequence length="129" mass="14226">MGSGHRLATEQSSSGMVRGGGEWRCEQQQLQSSKEAVSSASVAPFSPPFPTGLVTQHNTTALRPTFSSQPPINPRMTTVRLCVDANVAIQLRDHDNRSSSLQFRRNGLSLRPPYERSQPIGRQLRVVQL</sequence>
<proteinExistence type="predicted"/>
<protein>
    <submittedName>
        <fullName evidence="2">Uncharacterized protein</fullName>
    </submittedName>
</protein>
<feature type="compositionally biased region" description="Polar residues" evidence="1">
    <location>
        <begin position="26"/>
        <end position="35"/>
    </location>
</feature>
<evidence type="ECO:0000313" key="2">
    <source>
        <dbReference type="EMBL" id="VEL38711.1"/>
    </source>
</evidence>
<name>A0A3S5B7I3_9PLAT</name>
<feature type="region of interest" description="Disordered" evidence="1">
    <location>
        <begin position="1"/>
        <end position="55"/>
    </location>
</feature>
<feature type="non-terminal residue" evidence="2">
    <location>
        <position position="129"/>
    </location>
</feature>
<evidence type="ECO:0000256" key="1">
    <source>
        <dbReference type="SAM" id="MobiDB-lite"/>
    </source>
</evidence>
<dbReference type="EMBL" id="CAAALY010258724">
    <property type="protein sequence ID" value="VEL38711.1"/>
    <property type="molecule type" value="Genomic_DNA"/>
</dbReference>
<comment type="caution">
    <text evidence="2">The sequence shown here is derived from an EMBL/GenBank/DDBJ whole genome shotgun (WGS) entry which is preliminary data.</text>
</comment>
<reference evidence="2" key="1">
    <citation type="submission" date="2018-11" db="EMBL/GenBank/DDBJ databases">
        <authorList>
            <consortium name="Pathogen Informatics"/>
        </authorList>
    </citation>
    <scope>NUCLEOTIDE SEQUENCE</scope>
</reference>
<evidence type="ECO:0000313" key="3">
    <source>
        <dbReference type="Proteomes" id="UP000784294"/>
    </source>
</evidence>
<gene>
    <name evidence="2" type="ORF">PXEA_LOCUS32151</name>
</gene>
<dbReference type="AlphaFoldDB" id="A0A3S5B7I3"/>
<accession>A0A3S5B7I3</accession>